<evidence type="ECO:0000256" key="15">
    <source>
        <dbReference type="SAM" id="MobiDB-lite"/>
    </source>
</evidence>
<evidence type="ECO:0000256" key="1">
    <source>
        <dbReference type="ARBA" id="ARBA00002817"/>
    </source>
</evidence>
<keyword evidence="9 14" id="KW-0805">Transcription regulation</keyword>
<dbReference type="PANTHER" id="PTHR12831:SF0">
    <property type="entry name" value="GENERAL TRANSCRIPTION FACTOR IIH SUBUNIT 3"/>
    <property type="match status" value="1"/>
</dbReference>
<keyword evidence="10 14" id="KW-0804">Transcription</keyword>
<evidence type="ECO:0000256" key="3">
    <source>
        <dbReference type="ARBA" id="ARBA00005273"/>
    </source>
</evidence>
<comment type="subunit">
    <text evidence="14">Component of the 7-subunit TFIIH core complex composed of XPB/SSL2, XPD/RAD3, SSL1, TFB1, TFB2, TFB4 and TFB5, which is active in NER. The core complex associates with the 3-subunit CTD-kinase module TFIIK composed of CCL1, KIN28 and TFB3 to form the 10-subunit holoenzyme (holo-TFIIH) active in transcription.</text>
</comment>
<gene>
    <name evidence="16" type="ORF">CERZMDRAFT_32444</name>
</gene>
<evidence type="ECO:0000256" key="2">
    <source>
        <dbReference type="ARBA" id="ARBA00004123"/>
    </source>
</evidence>
<protein>
    <recommendedName>
        <fullName evidence="4 14">General transcription and DNA repair factor IIH subunit TFB4</fullName>
        <shortName evidence="14">TFIIH subunit TFB4</shortName>
    </recommendedName>
    <alternativeName>
        <fullName evidence="13 14">RNA polymerase II transcription factor B subunit 4</fullName>
    </alternativeName>
</protein>
<feature type="region of interest" description="Disordered" evidence="15">
    <location>
        <begin position="366"/>
        <end position="394"/>
    </location>
</feature>
<keyword evidence="12 14" id="KW-0539">Nucleus</keyword>
<evidence type="ECO:0000256" key="10">
    <source>
        <dbReference type="ARBA" id="ARBA00023163"/>
    </source>
</evidence>
<dbReference type="PANTHER" id="PTHR12831">
    <property type="entry name" value="TRANSCRIPTION INITIATION FACTOR IIH TFIIH , POLYPEPTIDE 3-RELATED"/>
    <property type="match status" value="1"/>
</dbReference>
<evidence type="ECO:0000256" key="11">
    <source>
        <dbReference type="ARBA" id="ARBA00023204"/>
    </source>
</evidence>
<keyword evidence="7 14" id="KW-0863">Zinc-finger</keyword>
<keyword evidence="5 14" id="KW-0479">Metal-binding</keyword>
<evidence type="ECO:0000313" key="17">
    <source>
        <dbReference type="Proteomes" id="UP000799539"/>
    </source>
</evidence>
<feature type="region of interest" description="Disordered" evidence="15">
    <location>
        <begin position="81"/>
        <end position="120"/>
    </location>
</feature>
<dbReference type="AlphaFoldDB" id="A0A6A6FUH6"/>
<dbReference type="FunFam" id="3.40.50.410:FF:000084">
    <property type="entry name" value="Transcription factor TFIIH subunit Tfb4, putative"/>
    <property type="match status" value="1"/>
</dbReference>
<dbReference type="GO" id="GO:0008270">
    <property type="term" value="F:zinc ion binding"/>
    <property type="evidence" value="ECO:0007669"/>
    <property type="project" value="UniProtKB-KW"/>
</dbReference>
<evidence type="ECO:0000313" key="16">
    <source>
        <dbReference type="EMBL" id="KAF2216868.1"/>
    </source>
</evidence>
<dbReference type="InterPro" id="IPR004600">
    <property type="entry name" value="TFIIH_Tfb4/GTF2H3"/>
</dbReference>
<dbReference type="GO" id="GO:0006289">
    <property type="term" value="P:nucleotide-excision repair"/>
    <property type="evidence" value="ECO:0007669"/>
    <property type="project" value="UniProtKB-UniRule"/>
</dbReference>
<evidence type="ECO:0000256" key="14">
    <source>
        <dbReference type="RuleBase" id="RU368090"/>
    </source>
</evidence>
<keyword evidence="11 14" id="KW-0234">DNA repair</keyword>
<dbReference type="GO" id="GO:0000439">
    <property type="term" value="C:transcription factor TFIIH core complex"/>
    <property type="evidence" value="ECO:0007669"/>
    <property type="project" value="UniProtKB-UniRule"/>
</dbReference>
<dbReference type="GO" id="GO:0005675">
    <property type="term" value="C:transcription factor TFIIH holo complex"/>
    <property type="evidence" value="ECO:0007669"/>
    <property type="project" value="UniProtKB-UniRule"/>
</dbReference>
<evidence type="ECO:0000256" key="13">
    <source>
        <dbReference type="ARBA" id="ARBA00033341"/>
    </source>
</evidence>
<name>A0A6A6FUH6_9PEZI</name>
<comment type="function">
    <text evidence="1 14">Component of the general transcription and DNA repair factor IIH (TFIIH) core complex, which is involved in general and transcription-coupled nucleotide excision repair (NER) of damaged DNA and, when complexed to TFIIK, in RNA transcription by RNA polymerase II. In NER, TFIIH acts by opening DNA around the lesion to allow the excision of the damaged oligonucleotide and its replacement by a new DNA fragment. In transcription, TFIIH has an essential role in transcription initiation. When the pre-initiation complex (PIC) has been established, TFIIH is required for promoter opening and promoter escape. Phosphorylation of the C-terminal tail (CTD) of the largest subunit of RNA polymerase II by the kinase module TFIIK controls the initiation of transcription.</text>
</comment>
<evidence type="ECO:0000256" key="8">
    <source>
        <dbReference type="ARBA" id="ARBA00022833"/>
    </source>
</evidence>
<dbReference type="Gene3D" id="3.40.50.410">
    <property type="entry name" value="von Willebrand factor, type A domain"/>
    <property type="match status" value="1"/>
</dbReference>
<dbReference type="Proteomes" id="UP000799539">
    <property type="component" value="Unassembled WGS sequence"/>
</dbReference>
<sequence length="394" mass="41748">MNEVDATGRSGQRDEGESPSLLTIILDTNPHAWALLEDSVSLPKVVVNLLVFINAHIAINHANRVAVIASHSERAEWLYPTPTQAHSPAANGTSNGEDVEMTDDSTAGSGGPVRPPDDANKYRPFAHIEHALTTNLRRLMESTSPDSLQSTPATMMAGALTRALAYISKQTATLPSGSSSAQQFNYSDPSSVAGGNEASASSGTGAGPNISGLTSRLLILSVSGDLANQYIPIMNSIFACQRLSIPIDILKISGDTIFLQQAADATGGIYLSLSTPKLRAGLLQFLMQAYLPDNAARQHLILPGEGDSGVDFRAACFCHRRVVDIGFVCSICLSIFCEPSLHNNTCLTCGSYLQMTNYGQKPAVVPKIKKKKKKRAPGVDGSGTPDSRAGTPMP</sequence>
<evidence type="ECO:0000256" key="5">
    <source>
        <dbReference type="ARBA" id="ARBA00022723"/>
    </source>
</evidence>
<dbReference type="InterPro" id="IPR036465">
    <property type="entry name" value="vWFA_dom_sf"/>
</dbReference>
<evidence type="ECO:0000256" key="12">
    <source>
        <dbReference type="ARBA" id="ARBA00023242"/>
    </source>
</evidence>
<comment type="similarity">
    <text evidence="3 14">Belongs to the TFB4 family.</text>
</comment>
<dbReference type="GO" id="GO:0006355">
    <property type="term" value="P:regulation of DNA-templated transcription"/>
    <property type="evidence" value="ECO:0007669"/>
    <property type="project" value="InterPro"/>
</dbReference>
<evidence type="ECO:0000256" key="9">
    <source>
        <dbReference type="ARBA" id="ARBA00023015"/>
    </source>
</evidence>
<feature type="compositionally biased region" description="Polar residues" evidence="15">
    <location>
        <begin position="81"/>
        <end position="96"/>
    </location>
</feature>
<dbReference type="OrthoDB" id="17307at2759"/>
<evidence type="ECO:0000256" key="4">
    <source>
        <dbReference type="ARBA" id="ARBA00021280"/>
    </source>
</evidence>
<evidence type="ECO:0000256" key="7">
    <source>
        <dbReference type="ARBA" id="ARBA00022771"/>
    </source>
</evidence>
<keyword evidence="17" id="KW-1185">Reference proteome</keyword>
<evidence type="ECO:0000256" key="6">
    <source>
        <dbReference type="ARBA" id="ARBA00022763"/>
    </source>
</evidence>
<dbReference type="EMBL" id="ML992663">
    <property type="protein sequence ID" value="KAF2216868.1"/>
    <property type="molecule type" value="Genomic_DNA"/>
</dbReference>
<keyword evidence="6 14" id="KW-0227">DNA damage</keyword>
<accession>A0A6A6FUH6</accession>
<feature type="compositionally biased region" description="Basic residues" evidence="15">
    <location>
        <begin position="367"/>
        <end position="376"/>
    </location>
</feature>
<proteinExistence type="inferred from homology"/>
<keyword evidence="8 14" id="KW-0862">Zinc</keyword>
<dbReference type="Pfam" id="PF03850">
    <property type="entry name" value="Tfb4"/>
    <property type="match status" value="1"/>
</dbReference>
<comment type="subcellular location">
    <subcellularLocation>
        <location evidence="2 14">Nucleus</location>
    </subcellularLocation>
</comment>
<reference evidence="16" key="1">
    <citation type="journal article" date="2020" name="Stud. Mycol.">
        <title>101 Dothideomycetes genomes: a test case for predicting lifestyles and emergence of pathogens.</title>
        <authorList>
            <person name="Haridas S."/>
            <person name="Albert R."/>
            <person name="Binder M."/>
            <person name="Bloem J."/>
            <person name="Labutti K."/>
            <person name="Salamov A."/>
            <person name="Andreopoulos B."/>
            <person name="Baker S."/>
            <person name="Barry K."/>
            <person name="Bills G."/>
            <person name="Bluhm B."/>
            <person name="Cannon C."/>
            <person name="Castanera R."/>
            <person name="Culley D."/>
            <person name="Daum C."/>
            <person name="Ezra D."/>
            <person name="Gonzalez J."/>
            <person name="Henrissat B."/>
            <person name="Kuo A."/>
            <person name="Liang C."/>
            <person name="Lipzen A."/>
            <person name="Lutzoni F."/>
            <person name="Magnuson J."/>
            <person name="Mondo S."/>
            <person name="Nolan M."/>
            <person name="Ohm R."/>
            <person name="Pangilinan J."/>
            <person name="Park H.-J."/>
            <person name="Ramirez L."/>
            <person name="Alfaro M."/>
            <person name="Sun H."/>
            <person name="Tritt A."/>
            <person name="Yoshinaga Y."/>
            <person name="Zwiers L.-H."/>
            <person name="Turgeon B."/>
            <person name="Goodwin S."/>
            <person name="Spatafora J."/>
            <person name="Crous P."/>
            <person name="Grigoriev I."/>
        </authorList>
    </citation>
    <scope>NUCLEOTIDE SEQUENCE</scope>
    <source>
        <strain evidence="16">SCOH1-5</strain>
    </source>
</reference>
<feature type="region of interest" description="Disordered" evidence="15">
    <location>
        <begin position="175"/>
        <end position="206"/>
    </location>
</feature>
<organism evidence="16 17">
    <name type="scientific">Cercospora zeae-maydis SCOH1-5</name>
    <dbReference type="NCBI Taxonomy" id="717836"/>
    <lineage>
        <taxon>Eukaryota</taxon>
        <taxon>Fungi</taxon>
        <taxon>Dikarya</taxon>
        <taxon>Ascomycota</taxon>
        <taxon>Pezizomycotina</taxon>
        <taxon>Dothideomycetes</taxon>
        <taxon>Dothideomycetidae</taxon>
        <taxon>Mycosphaerellales</taxon>
        <taxon>Mycosphaerellaceae</taxon>
        <taxon>Cercospora</taxon>
    </lineage>
</organism>
<feature type="compositionally biased region" description="Polar residues" evidence="15">
    <location>
        <begin position="175"/>
        <end position="190"/>
    </location>
</feature>